<protein>
    <submittedName>
        <fullName evidence="5">Mycbp-associated protein</fullName>
    </submittedName>
</protein>
<dbReference type="InterPro" id="IPR013783">
    <property type="entry name" value="Ig-like_fold"/>
</dbReference>
<dbReference type="EMBL" id="JWZX01000413">
    <property type="protein sequence ID" value="KOO53028.1"/>
    <property type="molecule type" value="Genomic_DNA"/>
</dbReference>
<dbReference type="PANTHER" id="PTHR48421">
    <property type="entry name" value="MYCBP-ASSOCIATED PROTEIN"/>
    <property type="match status" value="1"/>
</dbReference>
<dbReference type="SUPFAM" id="SSF47473">
    <property type="entry name" value="EF-hand"/>
    <property type="match status" value="1"/>
</dbReference>
<dbReference type="PROSITE" id="PS50222">
    <property type="entry name" value="EF_HAND_2"/>
    <property type="match status" value="3"/>
</dbReference>
<dbReference type="InterPro" id="IPR011992">
    <property type="entry name" value="EF-hand-dom_pair"/>
</dbReference>
<evidence type="ECO:0000256" key="1">
    <source>
        <dbReference type="ARBA" id="ARBA00022837"/>
    </source>
</evidence>
<dbReference type="Proteomes" id="UP000037460">
    <property type="component" value="Unassembled WGS sequence"/>
</dbReference>
<dbReference type="Gene3D" id="1.10.238.10">
    <property type="entry name" value="EF-hand"/>
    <property type="match status" value="2"/>
</dbReference>
<dbReference type="Gene3D" id="2.60.40.10">
    <property type="entry name" value="Immunoglobulins"/>
    <property type="match status" value="1"/>
</dbReference>
<dbReference type="SMART" id="SM00054">
    <property type="entry name" value="EFh"/>
    <property type="match status" value="3"/>
</dbReference>
<sequence length="1066" mass="114995">MEPLEAELGVTAQFSIGRQQGFPAAPSPPPMMDSKKVLLRRTLQAVPSASDILDPEEAAGMTGTSHGGTKKVLLAHRIKPGQAIKLKAQNATATIKEDGPADLSSESMIGQPPQGPRFDREGMLMSFSVLGPSEEFLAQQQRATLSARPIPGAPPQAPIAPSFGATAHPRLEALEAAEETARLKNDLSMQRQTMAATRGEQFRRNWAMQMRNLERETGIPADKLMMARTAEYRKAIQQREVLEALRRRQHPYGGNRAWQITLRESGIFYEAIGNAANGLFCPFKQPDDAAALARAGALAAQPGEVLSLAALEAKIIEERLAAMAAAEALGPDEEDAHAHGELETGAVDVTSAPEGADGDDDYIDPESFDVINEAHMAEIARLRDKYNIEGAAPAHLTGDERTLWGIFKEIDTDESGSVSKQELYAAFAKMGLVASAAEMLRLFREGDLDGNGRIDCDEFITLGKKVDVFSGAAAAFAAKHGNTSGPKRKQARIAMRKGDGRGPRLGIDVTRHVFLSSVGTPVEKTVTMTNHGSTALYYEWVRAPVSTGLGSTTSVDAAAQFFVPKATGVILPDTTLSVPFLFKPSKAGMFTEDWILHLTPPIAEPTPPVNLRGVGLKVVESELAVRTLEQTMDERKTWQACKDVVLRDVINGVFAITLPESDYPFPPKPPPKPPPPPAANTYAGTPEAENIARRAAAWSTFHKSYATPQKLPEPIARAAYDDLASLSLDPAVASMASERPVTVPEGIDPQLAALLCQIFEAIDTDGNRMLDAVELRAVFGAEQGDAQFAWLDANADAVVSEEEFVRQQLAAYPEDLYSVEEIAEELEELLARARAACAGKLWWSGDVLELEERLGALGDAPLLQRLEAILHRAATTTPDLSRALRLRHAAAAQAQALCFEVNDEVARCRLLYGMPTVPLATTSAITRRGVPMSYCWETETYEPARDAAQIGAKARAERLAREREEHEAAEWEAAKAKMSKKDLKKALKKEAEEAVPKAAARAAADAEAAAARAAAEAAEAKRLADPAVQHEMAYAKAVEEAISAVVRSSLDAWVERAASIAKEPAL</sequence>
<dbReference type="PROSITE" id="PS00018">
    <property type="entry name" value="EF_HAND_1"/>
    <property type="match status" value="3"/>
</dbReference>
<dbReference type="OrthoDB" id="10263316at2759"/>
<evidence type="ECO:0000256" key="3">
    <source>
        <dbReference type="SAM" id="MobiDB-lite"/>
    </source>
</evidence>
<evidence type="ECO:0000259" key="4">
    <source>
        <dbReference type="PROSITE" id="PS50222"/>
    </source>
</evidence>
<dbReference type="InterPro" id="IPR032707">
    <property type="entry name" value="MYCBPAP"/>
</dbReference>
<organism evidence="5 6">
    <name type="scientific">Chrysochromulina tobinii</name>
    <dbReference type="NCBI Taxonomy" id="1460289"/>
    <lineage>
        <taxon>Eukaryota</taxon>
        <taxon>Haptista</taxon>
        <taxon>Haptophyta</taxon>
        <taxon>Prymnesiophyceae</taxon>
        <taxon>Prymnesiales</taxon>
        <taxon>Chrysochromulinaceae</taxon>
        <taxon>Chrysochromulina</taxon>
    </lineage>
</organism>
<accession>A0A0M0LQN7</accession>
<proteinExistence type="predicted"/>
<feature type="compositionally biased region" description="Pro residues" evidence="3">
    <location>
        <begin position="664"/>
        <end position="678"/>
    </location>
</feature>
<feature type="domain" description="EF-hand" evidence="4">
    <location>
        <begin position="750"/>
        <end position="785"/>
    </location>
</feature>
<dbReference type="GO" id="GO:0005509">
    <property type="term" value="F:calcium ion binding"/>
    <property type="evidence" value="ECO:0007669"/>
    <property type="project" value="InterPro"/>
</dbReference>
<gene>
    <name evidence="5" type="ORF">Ctob_013234</name>
</gene>
<evidence type="ECO:0000313" key="5">
    <source>
        <dbReference type="EMBL" id="KOO53028.1"/>
    </source>
</evidence>
<dbReference type="AlphaFoldDB" id="A0A0M0LQN7"/>
<feature type="domain" description="EF-hand" evidence="4">
    <location>
        <begin position="398"/>
        <end position="433"/>
    </location>
</feature>
<feature type="domain" description="EF-hand" evidence="4">
    <location>
        <begin position="434"/>
        <end position="469"/>
    </location>
</feature>
<feature type="region of interest" description="Disordered" evidence="3">
    <location>
        <begin position="662"/>
        <end position="684"/>
    </location>
</feature>
<dbReference type="InterPro" id="IPR002048">
    <property type="entry name" value="EF_hand_dom"/>
</dbReference>
<evidence type="ECO:0000256" key="2">
    <source>
        <dbReference type="SAM" id="Coils"/>
    </source>
</evidence>
<dbReference type="InterPro" id="IPR018247">
    <property type="entry name" value="EF_Hand_1_Ca_BS"/>
</dbReference>
<reference evidence="6" key="1">
    <citation type="journal article" date="2015" name="PLoS Genet.">
        <title>Genome Sequence and Transcriptome Analyses of Chrysochromulina tobin: Metabolic Tools for Enhanced Algal Fitness in the Prominent Order Prymnesiales (Haptophyceae).</title>
        <authorList>
            <person name="Hovde B.T."/>
            <person name="Deodato C.R."/>
            <person name="Hunsperger H.M."/>
            <person name="Ryken S.A."/>
            <person name="Yost W."/>
            <person name="Jha R.K."/>
            <person name="Patterson J."/>
            <person name="Monnat R.J. Jr."/>
            <person name="Barlow S.B."/>
            <person name="Starkenburg S.R."/>
            <person name="Cattolico R.A."/>
        </authorList>
    </citation>
    <scope>NUCLEOTIDE SEQUENCE</scope>
    <source>
        <strain evidence="6">CCMP291</strain>
    </source>
</reference>
<dbReference type="CDD" id="cd00051">
    <property type="entry name" value="EFh"/>
    <property type="match status" value="1"/>
</dbReference>
<keyword evidence="6" id="KW-1185">Reference proteome</keyword>
<name>A0A0M0LQN7_9EUKA</name>
<keyword evidence="2" id="KW-0175">Coiled coil</keyword>
<keyword evidence="1" id="KW-0106">Calcium</keyword>
<feature type="coiled-coil region" evidence="2">
    <location>
        <begin position="959"/>
        <end position="1023"/>
    </location>
</feature>
<dbReference type="PANTHER" id="PTHR48421:SF1">
    <property type="entry name" value="MYCBP-ASSOCIATED PROTEIN"/>
    <property type="match status" value="1"/>
</dbReference>
<dbReference type="Pfam" id="PF13499">
    <property type="entry name" value="EF-hand_7"/>
    <property type="match status" value="1"/>
</dbReference>
<comment type="caution">
    <text evidence="5">The sequence shown here is derived from an EMBL/GenBank/DDBJ whole genome shotgun (WGS) entry which is preliminary data.</text>
</comment>
<evidence type="ECO:0000313" key="6">
    <source>
        <dbReference type="Proteomes" id="UP000037460"/>
    </source>
</evidence>
<dbReference type="Pfam" id="PF14646">
    <property type="entry name" value="MYCBPAP"/>
    <property type="match status" value="1"/>
</dbReference>